<keyword evidence="10" id="KW-1185">Reference proteome</keyword>
<keyword evidence="2 7" id="KW-0349">Heme</keyword>
<evidence type="ECO:0000256" key="7">
    <source>
        <dbReference type="PIRSR" id="PIRSR602401-1"/>
    </source>
</evidence>
<keyword evidence="6 8" id="KW-0503">Monooxygenase</keyword>
<dbReference type="GO" id="GO:0016705">
    <property type="term" value="F:oxidoreductase activity, acting on paired donors, with incorporation or reduction of molecular oxygen"/>
    <property type="evidence" value="ECO:0007669"/>
    <property type="project" value="InterPro"/>
</dbReference>
<dbReference type="SUPFAM" id="SSF48264">
    <property type="entry name" value="Cytochrome P450"/>
    <property type="match status" value="1"/>
</dbReference>
<keyword evidence="5 7" id="KW-0408">Iron</keyword>
<evidence type="ECO:0000256" key="6">
    <source>
        <dbReference type="ARBA" id="ARBA00023033"/>
    </source>
</evidence>
<name>A0A1C6TS88_9ACTN</name>
<organism evidence="9 10">
    <name type="scientific">Micromonospora citrea</name>
    <dbReference type="NCBI Taxonomy" id="47855"/>
    <lineage>
        <taxon>Bacteria</taxon>
        <taxon>Bacillati</taxon>
        <taxon>Actinomycetota</taxon>
        <taxon>Actinomycetes</taxon>
        <taxon>Micromonosporales</taxon>
        <taxon>Micromonosporaceae</taxon>
        <taxon>Micromonospora</taxon>
    </lineage>
</organism>
<dbReference type="PANTHER" id="PTHR24291:SF50">
    <property type="entry name" value="BIFUNCTIONAL ALBAFLAVENONE MONOOXYGENASE_TERPENE SYNTHASE"/>
    <property type="match status" value="1"/>
</dbReference>
<reference evidence="10" key="1">
    <citation type="submission" date="2016-06" db="EMBL/GenBank/DDBJ databases">
        <authorList>
            <person name="Varghese N."/>
            <person name="Submissions Spin"/>
        </authorList>
    </citation>
    <scope>NUCLEOTIDE SEQUENCE [LARGE SCALE GENOMIC DNA]</scope>
    <source>
        <strain evidence="10">DSM 43903</strain>
    </source>
</reference>
<dbReference type="Proteomes" id="UP000199001">
    <property type="component" value="Unassembled WGS sequence"/>
</dbReference>
<evidence type="ECO:0000256" key="4">
    <source>
        <dbReference type="ARBA" id="ARBA00023002"/>
    </source>
</evidence>
<dbReference type="InterPro" id="IPR001128">
    <property type="entry name" value="Cyt_P450"/>
</dbReference>
<dbReference type="EMBL" id="FMHZ01000002">
    <property type="protein sequence ID" value="SCL44650.1"/>
    <property type="molecule type" value="Genomic_DNA"/>
</dbReference>
<evidence type="ECO:0000313" key="10">
    <source>
        <dbReference type="Proteomes" id="UP000199001"/>
    </source>
</evidence>
<dbReference type="InterPro" id="IPR036396">
    <property type="entry name" value="Cyt_P450_sf"/>
</dbReference>
<dbReference type="PANTHER" id="PTHR24291">
    <property type="entry name" value="CYTOCHROME P450 FAMILY 4"/>
    <property type="match status" value="1"/>
</dbReference>
<dbReference type="OrthoDB" id="7376058at2"/>
<dbReference type="CDD" id="cd00302">
    <property type="entry name" value="cytochrome_P450"/>
    <property type="match status" value="1"/>
</dbReference>
<keyword evidence="3 7" id="KW-0479">Metal-binding</keyword>
<dbReference type="PROSITE" id="PS00086">
    <property type="entry name" value="CYTOCHROME_P450"/>
    <property type="match status" value="1"/>
</dbReference>
<dbReference type="GO" id="GO:0005506">
    <property type="term" value="F:iron ion binding"/>
    <property type="evidence" value="ECO:0007669"/>
    <property type="project" value="InterPro"/>
</dbReference>
<comment type="cofactor">
    <cofactor evidence="7">
        <name>heme</name>
        <dbReference type="ChEBI" id="CHEBI:30413"/>
    </cofactor>
</comment>
<dbReference type="Gene3D" id="1.10.630.10">
    <property type="entry name" value="Cytochrome P450"/>
    <property type="match status" value="1"/>
</dbReference>
<evidence type="ECO:0000256" key="3">
    <source>
        <dbReference type="ARBA" id="ARBA00022723"/>
    </source>
</evidence>
<dbReference type="AlphaFoldDB" id="A0A1C6TS88"/>
<evidence type="ECO:0000256" key="8">
    <source>
        <dbReference type="RuleBase" id="RU000461"/>
    </source>
</evidence>
<dbReference type="InterPro" id="IPR050196">
    <property type="entry name" value="Cytochrome_P450_Monoox"/>
</dbReference>
<dbReference type="STRING" id="47855.GA0070606_0387"/>
<feature type="binding site" description="axial binding residue" evidence="7">
    <location>
        <position position="351"/>
    </location>
    <ligand>
        <name>heme</name>
        <dbReference type="ChEBI" id="CHEBI:30413"/>
    </ligand>
    <ligandPart>
        <name>Fe</name>
        <dbReference type="ChEBI" id="CHEBI:18248"/>
    </ligandPart>
</feature>
<evidence type="ECO:0000256" key="5">
    <source>
        <dbReference type="ARBA" id="ARBA00023004"/>
    </source>
</evidence>
<dbReference type="GO" id="GO:0020037">
    <property type="term" value="F:heme binding"/>
    <property type="evidence" value="ECO:0007669"/>
    <property type="project" value="InterPro"/>
</dbReference>
<keyword evidence="4 8" id="KW-0560">Oxidoreductase</keyword>
<accession>A0A1C6TS88</accession>
<dbReference type="InterPro" id="IPR002401">
    <property type="entry name" value="Cyt_P450_E_grp-I"/>
</dbReference>
<proteinExistence type="inferred from homology"/>
<evidence type="ECO:0000313" key="9">
    <source>
        <dbReference type="EMBL" id="SCL44650.1"/>
    </source>
</evidence>
<gene>
    <name evidence="9" type="ORF">GA0070606_0387</name>
</gene>
<evidence type="ECO:0000256" key="2">
    <source>
        <dbReference type="ARBA" id="ARBA00022617"/>
    </source>
</evidence>
<dbReference type="Pfam" id="PF00067">
    <property type="entry name" value="p450"/>
    <property type="match status" value="1"/>
</dbReference>
<sequence>MATLTPPVQANLSRADLIEEYDRDRLGFVMRAVRRYGPVVELSPGTVLVADGEVAHDVLRRTNRDFLMDRDRAWRPTDSRRGEDALESWMSARRAMLSALSGDLVAEHLRWYSASLTTLLDTWAGQGRTADPLRPLMRLSTDAFLRLCTGPSVSPDERAGLATAVAGLLDALNPIVRSSYELPWFLDRLTGRRRRAARAQHRLETGLAALVDRPPPAGLVAALRDAGVPREPLVRILVSAAIAARLVPAAANVWTLRAMAVHQPTDEPAHVVDEVLRMWPPTWLIHRATHAETASGPWRFPAHAALMICPYAIHRDERHWADPTEFRPARWRDGRPPAGAYLPFGGGPRWCVGTHLAKAQLVEAVRVFRHYRLVDDSGPVTTDTNSTLHPRGLALRVGRAAAPERNTTR</sequence>
<protein>
    <submittedName>
        <fullName evidence="9">Unspecific monooxygenase</fullName>
    </submittedName>
</protein>
<comment type="similarity">
    <text evidence="1 8">Belongs to the cytochrome P450 family.</text>
</comment>
<dbReference type="GO" id="GO:0004497">
    <property type="term" value="F:monooxygenase activity"/>
    <property type="evidence" value="ECO:0007669"/>
    <property type="project" value="UniProtKB-KW"/>
</dbReference>
<dbReference type="PRINTS" id="PR00463">
    <property type="entry name" value="EP450I"/>
</dbReference>
<dbReference type="RefSeq" id="WP_091094772.1">
    <property type="nucleotide sequence ID" value="NZ_FMHZ01000002.1"/>
</dbReference>
<evidence type="ECO:0000256" key="1">
    <source>
        <dbReference type="ARBA" id="ARBA00010617"/>
    </source>
</evidence>
<dbReference type="InterPro" id="IPR017972">
    <property type="entry name" value="Cyt_P450_CS"/>
</dbReference>